<organism evidence="4 5">
    <name type="scientific">Acanthamoeba polyphaga mimivirus</name>
    <name type="common">APMV</name>
    <dbReference type="NCBI Taxonomy" id="212035"/>
    <lineage>
        <taxon>Viruses</taxon>
        <taxon>Varidnaviria</taxon>
        <taxon>Bamfordvirae</taxon>
        <taxon>Nucleocytoviricota</taxon>
        <taxon>Megaviricetes</taxon>
        <taxon>Imitervirales</taxon>
        <taxon>Mimiviridae</taxon>
        <taxon>Megamimivirinae</taxon>
        <taxon>Mimivirus</taxon>
        <taxon>Mimivirus bradfordmassiliense</taxon>
    </lineage>
</organism>
<evidence type="ECO:0000259" key="3">
    <source>
        <dbReference type="PROSITE" id="PS50879"/>
    </source>
</evidence>
<evidence type="ECO:0000313" key="5">
    <source>
        <dbReference type="Proteomes" id="UP000241474"/>
    </source>
</evidence>
<comment type="similarity">
    <text evidence="1">Belongs to the RNase H family.</text>
</comment>
<dbReference type="GO" id="GO:0004523">
    <property type="term" value="F:RNA-DNA hybrid ribonuclease activity"/>
    <property type="evidence" value="ECO:0007669"/>
    <property type="project" value="InterPro"/>
</dbReference>
<organismHost>
    <name type="scientific">Acanthamoeba polyphaga</name>
    <name type="common">Amoeba</name>
    <dbReference type="NCBI Taxonomy" id="5757"/>
</organismHost>
<evidence type="ECO:0000256" key="1">
    <source>
        <dbReference type="ARBA" id="ARBA00005300"/>
    </source>
</evidence>
<dbReference type="Gene3D" id="3.30.420.10">
    <property type="entry name" value="Ribonuclease H-like superfamily/Ribonuclease H"/>
    <property type="match status" value="1"/>
</dbReference>
<protein>
    <submittedName>
        <fullName evidence="4">Putative ribonuclease H protein</fullName>
    </submittedName>
</protein>
<evidence type="ECO:0000256" key="2">
    <source>
        <dbReference type="SAM" id="MobiDB-lite"/>
    </source>
</evidence>
<feature type="compositionally biased region" description="Low complexity" evidence="2">
    <location>
        <begin position="32"/>
        <end position="46"/>
    </location>
</feature>
<dbReference type="PANTHER" id="PTHR10642">
    <property type="entry name" value="RIBONUCLEASE H1"/>
    <property type="match status" value="1"/>
</dbReference>
<dbReference type="SUPFAM" id="SSF53098">
    <property type="entry name" value="Ribonuclease H-like"/>
    <property type="match status" value="1"/>
</dbReference>
<name>A0A0G2Y0D9_MIMIV</name>
<dbReference type="InterPro" id="IPR036397">
    <property type="entry name" value="RNaseH_sf"/>
</dbReference>
<proteinExistence type="inferred from homology"/>
<dbReference type="InterPro" id="IPR002156">
    <property type="entry name" value="RNaseH_domain"/>
</dbReference>
<dbReference type="InterPro" id="IPR012337">
    <property type="entry name" value="RNaseH-like_sf"/>
</dbReference>
<sequence length="299" mass="33667">MEKVKKSNKYSSKTSRSRNKSGSKTSQKKTSRSTSKSTNKSSNKSNKSVKKSVPKMNKSSKFNLSSSGSDNVESDSFARKRNITVFTDGSCLGNGRVGAAGGIGIHFPNGELQDISLEFDKGCCTNQRTELYAILYAIQYIDDNFDLNKCKVMIKTDSTYSVNSITKWAEGHSRNDWCKRTGEPIANREFIQEIYEYYQNFNIDFEWVEAHTGQTDSESIANAQADFLANSAAKRAARDKKICRPSSSGSKRNSREFYCEKSSKQVYNTPYRSKSRASINGFPIDDDFEIELVKRRSDN</sequence>
<accession>A0A0G2Y0D9</accession>
<dbReference type="Proteomes" id="UP000241474">
    <property type="component" value="Segment"/>
</dbReference>
<dbReference type="PANTHER" id="PTHR10642:SF25">
    <property type="entry name" value="RNASE H TYPE-1 DOMAIN-CONTAINING PROTEIN"/>
    <property type="match status" value="1"/>
</dbReference>
<dbReference type="InterPro" id="IPR050092">
    <property type="entry name" value="RNase_H"/>
</dbReference>
<dbReference type="GO" id="GO:0043137">
    <property type="term" value="P:DNA replication, removal of RNA primer"/>
    <property type="evidence" value="ECO:0007669"/>
    <property type="project" value="TreeGrafter"/>
</dbReference>
<evidence type="ECO:0000313" key="4">
    <source>
        <dbReference type="EMBL" id="AKI79068.1"/>
    </source>
</evidence>
<feature type="region of interest" description="Disordered" evidence="2">
    <location>
        <begin position="1"/>
        <end position="74"/>
    </location>
</feature>
<feature type="domain" description="RNase H type-1" evidence="3">
    <location>
        <begin position="79"/>
        <end position="234"/>
    </location>
</feature>
<dbReference type="CDD" id="cd09280">
    <property type="entry name" value="RNase_HI_eukaryote_like"/>
    <property type="match status" value="1"/>
</dbReference>
<dbReference type="GO" id="GO:0003676">
    <property type="term" value="F:nucleic acid binding"/>
    <property type="evidence" value="ECO:0007669"/>
    <property type="project" value="InterPro"/>
</dbReference>
<dbReference type="EMBL" id="KM982401">
    <property type="protein sequence ID" value="AKI79068.1"/>
    <property type="molecule type" value="Genomic_DNA"/>
</dbReference>
<dbReference type="Pfam" id="PF00075">
    <property type="entry name" value="RNase_H"/>
    <property type="match status" value="1"/>
</dbReference>
<dbReference type="PROSITE" id="PS50879">
    <property type="entry name" value="RNASE_H_1"/>
    <property type="match status" value="1"/>
</dbReference>
<reference evidence="4 5" key="1">
    <citation type="submission" date="2014-10" db="EMBL/GenBank/DDBJ databases">
        <title>Pan-genome analysis of Brazilian lineage A amoebal mimiviruses.</title>
        <authorList>
            <person name="Assis F.L."/>
            <person name="Abrahao J.S."/>
            <person name="Kroon E.G."/>
            <person name="Dornas F.P."/>
            <person name="Andrade K.R."/>
            <person name="Borato P.V.M."/>
            <person name="Pilotto M.R."/>
            <person name="Benamar S."/>
            <person name="LaScola B."/>
            <person name="Colson P."/>
        </authorList>
    </citation>
    <scope>NUCLEOTIDE SEQUENCE [LARGE SCALE GENOMIC DNA]</scope>
    <source>
        <strain evidence="4 5">Oyster</strain>
    </source>
</reference>
<feature type="compositionally biased region" description="Basic residues" evidence="2">
    <location>
        <begin position="15"/>
        <end position="31"/>
    </location>
</feature>
<feature type="compositionally biased region" description="Low complexity" evidence="2">
    <location>
        <begin position="54"/>
        <end position="74"/>
    </location>
</feature>